<comment type="caution">
    <text evidence="1">The sequence shown here is derived from an EMBL/GenBank/DDBJ whole genome shotgun (WGS) entry which is preliminary data.</text>
</comment>
<reference evidence="1 2" key="1">
    <citation type="submission" date="2022-08" db="EMBL/GenBank/DDBJ databases">
        <title>Lysinibacillus sequencing.</title>
        <authorList>
            <person name="Dunlap C."/>
        </authorList>
    </citation>
    <scope>NUCLEOTIDE SEQUENCE [LARGE SCALE GENOMIC DNA]</scope>
    <source>
        <strain evidence="1 2">PB211</strain>
    </source>
</reference>
<evidence type="ECO:0000313" key="2">
    <source>
        <dbReference type="Proteomes" id="UP001525021"/>
    </source>
</evidence>
<gene>
    <name evidence="1" type="ORF">NXZ79_03575</name>
</gene>
<keyword evidence="2" id="KW-1185">Reference proteome</keyword>
<name>A0ABT2DJP9_9BACI</name>
<proteinExistence type="predicted"/>
<organism evidence="1 2">
    <name type="scientific">Lysinibacillus pinottii</name>
    <dbReference type="NCBI Taxonomy" id="2973932"/>
    <lineage>
        <taxon>Bacteria</taxon>
        <taxon>Bacillati</taxon>
        <taxon>Bacillota</taxon>
        <taxon>Bacilli</taxon>
        <taxon>Bacillales</taxon>
        <taxon>Bacillaceae</taxon>
        <taxon>Lysinibacillus</taxon>
    </lineage>
</organism>
<dbReference type="EMBL" id="JANTOO010000005">
    <property type="protein sequence ID" value="MCS1395123.1"/>
    <property type="molecule type" value="Genomic_DNA"/>
</dbReference>
<dbReference type="Proteomes" id="UP001525021">
    <property type="component" value="Unassembled WGS sequence"/>
</dbReference>
<sequence>MWIITVFEENTYRMFEYTSKSEATIALNTFKQTALLSYTK</sequence>
<evidence type="ECO:0008006" key="3">
    <source>
        <dbReference type="Google" id="ProtNLM"/>
    </source>
</evidence>
<dbReference type="RefSeq" id="WP_012295936.1">
    <property type="nucleotide sequence ID" value="NZ_JANTOO010000005.1"/>
</dbReference>
<evidence type="ECO:0000313" key="1">
    <source>
        <dbReference type="EMBL" id="MCS1395123.1"/>
    </source>
</evidence>
<protein>
    <recommendedName>
        <fullName evidence="3">AP2-like integrase N-terminal domain-containing protein</fullName>
    </recommendedName>
</protein>
<accession>A0ABT2DJP9</accession>